<proteinExistence type="predicted"/>
<organism evidence="2 3">
    <name type="scientific">Clostridium sardiniense</name>
    <name type="common">Clostridium absonum</name>
    <dbReference type="NCBI Taxonomy" id="29369"/>
    <lineage>
        <taxon>Bacteria</taxon>
        <taxon>Bacillati</taxon>
        <taxon>Bacillota</taxon>
        <taxon>Clostridia</taxon>
        <taxon>Eubacteriales</taxon>
        <taxon>Clostridiaceae</taxon>
        <taxon>Clostridium</taxon>
    </lineage>
</organism>
<dbReference type="Proteomes" id="UP001299068">
    <property type="component" value="Unassembled WGS sequence"/>
</dbReference>
<sequence>MSIIKDRDLLNEDGSVPVELINRCLEIHGSMIERYKNLNNYYNGEQKILERVFMNTDLPNNKLVCNHAEYITDMAVGYVFGYPISYSGPKSEEINTIFTEIDEDSHNNELALDISIFGVGYELIYMNEEAVAGPELGVSSPFNSFVVVDSTVKKETMFGVTYFEKKDINNTTIGYDLNLYTKEKVYKYFYKNISDSSPELKEEKEHYFNGIPLIEYKNNKKIRGDFEGVITLIDAYNLLQSDRVNDKEQLVDAFLAVTNASLGDDSDEKAETIKMLKEMKVIELDVGGDAKWLVKTLNETEIEVLKKSLKDDIHEFSKVPCLTDENFVGNASGIAMRYKLLGFEQLGKTKERYFKKGLRERLKLISSIANIKAKNINVSDIDITMKRSLPVDEELLIKMAMDTEGFISWETRLQRYDAEIDVEEERKRLEEENNKKLEQQQKEFGSYDFKNISDKDIEDNKDTSKGSLDEEKE</sequence>
<dbReference type="Pfam" id="PF05133">
    <property type="entry name" value="SPP1_portal"/>
    <property type="match status" value="1"/>
</dbReference>
<feature type="compositionally biased region" description="Basic and acidic residues" evidence="1">
    <location>
        <begin position="451"/>
        <end position="473"/>
    </location>
</feature>
<dbReference type="RefSeq" id="WP_221859279.1">
    <property type="nucleotide sequence ID" value="NZ_JAIKTU010000003.1"/>
</dbReference>
<dbReference type="EMBL" id="JAIKTU010000003">
    <property type="protein sequence ID" value="MBY0754544.1"/>
    <property type="molecule type" value="Genomic_DNA"/>
</dbReference>
<dbReference type="InterPro" id="IPR006428">
    <property type="entry name" value="Portal_SPP1-type"/>
</dbReference>
<evidence type="ECO:0000256" key="1">
    <source>
        <dbReference type="SAM" id="MobiDB-lite"/>
    </source>
</evidence>
<evidence type="ECO:0000313" key="2">
    <source>
        <dbReference type="EMBL" id="MBY0754544.1"/>
    </source>
</evidence>
<comment type="caution">
    <text evidence="2">The sequence shown here is derived from an EMBL/GenBank/DDBJ whole genome shotgun (WGS) entry which is preliminary data.</text>
</comment>
<name>A0ABS7KUP9_CLOSR</name>
<feature type="compositionally biased region" description="Basic and acidic residues" evidence="1">
    <location>
        <begin position="427"/>
        <end position="441"/>
    </location>
</feature>
<gene>
    <name evidence="2" type="ORF">K5V21_03640</name>
</gene>
<reference evidence="2 3" key="1">
    <citation type="journal article" date="2021" name="Cell Host Microbe">
        <title>in vivo commensal control of Clostridioides difficile virulence.</title>
        <authorList>
            <person name="Girinathan B.P."/>
            <person name="Dibenedetto N."/>
            <person name="Worley J.N."/>
            <person name="Peltier J."/>
            <person name="Arrieta-Ortiz M.L."/>
            <person name="Rupa Christinal Immanuel S."/>
            <person name="Lavin R."/>
            <person name="Delaney M.L."/>
            <person name="Cummins C."/>
            <person name="Hoffmann M."/>
            <person name="Luo Y."/>
            <person name="Gonzalez-Escalona N."/>
            <person name="Allard M."/>
            <person name="Onderdonk A.B."/>
            <person name="Gerber G.K."/>
            <person name="Sonenshein A.L."/>
            <person name="Baliga N."/>
            <person name="Dupuy B."/>
            <person name="Bry L."/>
        </authorList>
    </citation>
    <scope>NUCLEOTIDE SEQUENCE [LARGE SCALE GENOMIC DNA]</scope>
    <source>
        <strain evidence="2 3">DSM 599</strain>
    </source>
</reference>
<accession>A0ABS7KUP9</accession>
<protein>
    <submittedName>
        <fullName evidence="2">Phage portal protein</fullName>
    </submittedName>
</protein>
<dbReference type="InterPro" id="IPR021145">
    <property type="entry name" value="Portal_protein_SPP1_Gp6-like"/>
</dbReference>
<dbReference type="NCBIfam" id="TIGR01538">
    <property type="entry name" value="portal_SPP1"/>
    <property type="match status" value="1"/>
</dbReference>
<feature type="region of interest" description="Disordered" evidence="1">
    <location>
        <begin position="427"/>
        <end position="473"/>
    </location>
</feature>
<evidence type="ECO:0000313" key="3">
    <source>
        <dbReference type="Proteomes" id="UP001299068"/>
    </source>
</evidence>
<keyword evidence="3" id="KW-1185">Reference proteome</keyword>